<accession>A0A9D4FXG6</accession>
<comment type="subcellular location">
    <subcellularLocation>
        <location evidence="1">Secreted</location>
    </subcellularLocation>
</comment>
<dbReference type="PANTHER" id="PTHR22923:SF116">
    <property type="entry name" value="C1Q DOMAIN-CONTAINING PROTEIN"/>
    <property type="match status" value="1"/>
</dbReference>
<dbReference type="PANTHER" id="PTHR22923">
    <property type="entry name" value="CEREBELLIN-RELATED"/>
    <property type="match status" value="1"/>
</dbReference>
<dbReference type="InterPro" id="IPR050822">
    <property type="entry name" value="Cerebellin_Synaptic_Org"/>
</dbReference>
<dbReference type="EMBL" id="JAIWYP010000006">
    <property type="protein sequence ID" value="KAH3805364.1"/>
    <property type="molecule type" value="Genomic_DNA"/>
</dbReference>
<reference evidence="7" key="1">
    <citation type="journal article" date="2019" name="bioRxiv">
        <title>The Genome of the Zebra Mussel, Dreissena polymorpha: A Resource for Invasive Species Research.</title>
        <authorList>
            <person name="McCartney M.A."/>
            <person name="Auch B."/>
            <person name="Kono T."/>
            <person name="Mallez S."/>
            <person name="Zhang Y."/>
            <person name="Obille A."/>
            <person name="Becker A."/>
            <person name="Abrahante J.E."/>
            <person name="Garbe J."/>
            <person name="Badalamenti J.P."/>
            <person name="Herman A."/>
            <person name="Mangelson H."/>
            <person name="Liachko I."/>
            <person name="Sullivan S."/>
            <person name="Sone E.D."/>
            <person name="Koren S."/>
            <person name="Silverstein K.A.T."/>
            <person name="Beckman K.B."/>
            <person name="Gohl D.M."/>
        </authorList>
    </citation>
    <scope>NUCLEOTIDE SEQUENCE</scope>
    <source>
        <strain evidence="7">Duluth1</strain>
        <tissue evidence="7">Whole animal</tissue>
    </source>
</reference>
<evidence type="ECO:0000256" key="1">
    <source>
        <dbReference type="ARBA" id="ARBA00004613"/>
    </source>
</evidence>
<dbReference type="SMART" id="SM00110">
    <property type="entry name" value="C1Q"/>
    <property type="match status" value="1"/>
</dbReference>
<keyword evidence="3 5" id="KW-0732">Signal</keyword>
<evidence type="ECO:0000259" key="6">
    <source>
        <dbReference type="PROSITE" id="PS50871"/>
    </source>
</evidence>
<evidence type="ECO:0000256" key="5">
    <source>
        <dbReference type="SAM" id="SignalP"/>
    </source>
</evidence>
<feature type="signal peptide" evidence="5">
    <location>
        <begin position="1"/>
        <end position="19"/>
    </location>
</feature>
<name>A0A9D4FXG6_DREPO</name>
<evidence type="ECO:0000313" key="7">
    <source>
        <dbReference type="EMBL" id="KAH3805364.1"/>
    </source>
</evidence>
<dbReference type="SUPFAM" id="SSF49842">
    <property type="entry name" value="TNF-like"/>
    <property type="match status" value="1"/>
</dbReference>
<organism evidence="7 8">
    <name type="scientific">Dreissena polymorpha</name>
    <name type="common">Zebra mussel</name>
    <name type="synonym">Mytilus polymorpha</name>
    <dbReference type="NCBI Taxonomy" id="45954"/>
    <lineage>
        <taxon>Eukaryota</taxon>
        <taxon>Metazoa</taxon>
        <taxon>Spiralia</taxon>
        <taxon>Lophotrochozoa</taxon>
        <taxon>Mollusca</taxon>
        <taxon>Bivalvia</taxon>
        <taxon>Autobranchia</taxon>
        <taxon>Heteroconchia</taxon>
        <taxon>Euheterodonta</taxon>
        <taxon>Imparidentia</taxon>
        <taxon>Neoheterodontei</taxon>
        <taxon>Myida</taxon>
        <taxon>Dreissenoidea</taxon>
        <taxon>Dreissenidae</taxon>
        <taxon>Dreissena</taxon>
    </lineage>
</organism>
<feature type="domain" description="C1q" evidence="6">
    <location>
        <begin position="177"/>
        <end position="309"/>
    </location>
</feature>
<sequence length="309" mass="34342">MKLQKSLCLLLNVIVLTCAREPSSPICSRYDYEERLLERVLRNELALETTLNEIVKTNDKVLDALKQLEDGKAKLESSLAVMEKTQIEMESRLSDFISNASNFMNTTLAANVGALEKKQIQMESRLSDFINNASNNMNSALAANVGTMVKAAAEIKANASVTVQQLVNEVHILKDQLKVPTIYFRARITTATDLSSSLDVIFPTVEVNEGQGYDPSSGKFTASIPGMYLFSVQYCVYTSKQISLDIVHQGKALQRSYFYDGASNYPCVTMQVSASIAMGHQVWVRTYSTTNLYADSYRYTSFSGTLIHV</sequence>
<evidence type="ECO:0000256" key="3">
    <source>
        <dbReference type="ARBA" id="ARBA00022729"/>
    </source>
</evidence>
<comment type="caution">
    <text evidence="7">The sequence shown here is derived from an EMBL/GenBank/DDBJ whole genome shotgun (WGS) entry which is preliminary data.</text>
</comment>
<dbReference type="InterPro" id="IPR008983">
    <property type="entry name" value="Tumour_necrosis_fac-like_dom"/>
</dbReference>
<evidence type="ECO:0000256" key="4">
    <source>
        <dbReference type="SAM" id="Coils"/>
    </source>
</evidence>
<keyword evidence="2" id="KW-0964">Secreted</keyword>
<evidence type="ECO:0000313" key="8">
    <source>
        <dbReference type="Proteomes" id="UP000828390"/>
    </source>
</evidence>
<evidence type="ECO:0000256" key="2">
    <source>
        <dbReference type="ARBA" id="ARBA00022525"/>
    </source>
</evidence>
<dbReference type="PROSITE" id="PS50871">
    <property type="entry name" value="C1Q"/>
    <property type="match status" value="1"/>
</dbReference>
<dbReference type="PRINTS" id="PR00007">
    <property type="entry name" value="COMPLEMNTC1Q"/>
</dbReference>
<keyword evidence="4" id="KW-0175">Coiled coil</keyword>
<feature type="coiled-coil region" evidence="4">
    <location>
        <begin position="58"/>
        <end position="85"/>
    </location>
</feature>
<keyword evidence="8" id="KW-1185">Reference proteome</keyword>
<dbReference type="InterPro" id="IPR001073">
    <property type="entry name" value="C1q_dom"/>
</dbReference>
<dbReference type="GO" id="GO:0005576">
    <property type="term" value="C:extracellular region"/>
    <property type="evidence" value="ECO:0007669"/>
    <property type="project" value="UniProtKB-SubCell"/>
</dbReference>
<proteinExistence type="predicted"/>
<dbReference type="AlphaFoldDB" id="A0A9D4FXG6"/>
<protein>
    <recommendedName>
        <fullName evidence="6">C1q domain-containing protein</fullName>
    </recommendedName>
</protein>
<reference evidence="7" key="2">
    <citation type="submission" date="2020-11" db="EMBL/GenBank/DDBJ databases">
        <authorList>
            <person name="McCartney M.A."/>
            <person name="Auch B."/>
            <person name="Kono T."/>
            <person name="Mallez S."/>
            <person name="Becker A."/>
            <person name="Gohl D.M."/>
            <person name="Silverstein K.A.T."/>
            <person name="Koren S."/>
            <person name="Bechman K.B."/>
            <person name="Herman A."/>
            <person name="Abrahante J.E."/>
            <person name="Garbe J."/>
        </authorList>
    </citation>
    <scope>NUCLEOTIDE SEQUENCE</scope>
    <source>
        <strain evidence="7">Duluth1</strain>
        <tissue evidence="7">Whole animal</tissue>
    </source>
</reference>
<gene>
    <name evidence="7" type="ORF">DPMN_133667</name>
</gene>
<dbReference type="Pfam" id="PF00386">
    <property type="entry name" value="C1q"/>
    <property type="match status" value="1"/>
</dbReference>
<feature type="chain" id="PRO_5039547396" description="C1q domain-containing protein" evidence="5">
    <location>
        <begin position="20"/>
        <end position="309"/>
    </location>
</feature>
<dbReference type="Gene3D" id="2.60.120.40">
    <property type="match status" value="1"/>
</dbReference>
<dbReference type="Proteomes" id="UP000828390">
    <property type="component" value="Unassembled WGS sequence"/>
</dbReference>